<dbReference type="PATRIC" id="fig|429727.3.peg.2131"/>
<organism evidence="1 2">
    <name type="scientific">Devosia chinhatensis</name>
    <dbReference type="NCBI Taxonomy" id="429727"/>
    <lineage>
        <taxon>Bacteria</taxon>
        <taxon>Pseudomonadati</taxon>
        <taxon>Pseudomonadota</taxon>
        <taxon>Alphaproteobacteria</taxon>
        <taxon>Hyphomicrobiales</taxon>
        <taxon>Devosiaceae</taxon>
        <taxon>Devosia</taxon>
    </lineage>
</organism>
<dbReference type="AlphaFoldDB" id="A0A0F5FHZ4"/>
<name>A0A0F5FHZ4_9HYPH</name>
<dbReference type="Proteomes" id="UP000033649">
    <property type="component" value="Unassembled WGS sequence"/>
</dbReference>
<comment type="caution">
    <text evidence="1">The sequence shown here is derived from an EMBL/GenBank/DDBJ whole genome shotgun (WGS) entry which is preliminary data.</text>
</comment>
<proteinExistence type="predicted"/>
<sequence length="69" mass="7023">MNEAQGLGSLTALPVIENQANDVSAVEEGVQDDGGLAGLAINDDELELAAADRDQGVDGIEAGGHRLVH</sequence>
<evidence type="ECO:0000313" key="2">
    <source>
        <dbReference type="Proteomes" id="UP000033649"/>
    </source>
</evidence>
<reference evidence="1 2" key="1">
    <citation type="submission" date="2015-03" db="EMBL/GenBank/DDBJ databases">
        <authorList>
            <person name="Hassan Y."/>
            <person name="Lepp D."/>
            <person name="Li X.-Z."/>
            <person name="Zhou T."/>
        </authorList>
    </citation>
    <scope>NUCLEOTIDE SEQUENCE [LARGE SCALE GENOMIC DNA]</scope>
    <source>
        <strain evidence="1 2">IPL18</strain>
    </source>
</reference>
<evidence type="ECO:0000313" key="1">
    <source>
        <dbReference type="EMBL" id="KKB08423.1"/>
    </source>
</evidence>
<accession>A0A0F5FHZ4</accession>
<gene>
    <name evidence="1" type="ORF">VE26_10360</name>
</gene>
<protein>
    <submittedName>
        <fullName evidence="1">Uncharacterized protein</fullName>
    </submittedName>
</protein>
<keyword evidence="2" id="KW-1185">Reference proteome</keyword>
<feature type="non-terminal residue" evidence="1">
    <location>
        <position position="69"/>
    </location>
</feature>
<dbReference type="EMBL" id="JZEY01000058">
    <property type="protein sequence ID" value="KKB08423.1"/>
    <property type="molecule type" value="Genomic_DNA"/>
</dbReference>